<accession>A0A0N4WGK8</accession>
<dbReference type="WBParaSite" id="HPLM_0000994801-mRNA-1">
    <property type="protein sequence ID" value="HPLM_0000994801-mRNA-1"/>
    <property type="gene ID" value="HPLM_0000994801"/>
</dbReference>
<dbReference type="AlphaFoldDB" id="A0A0N4WGK8"/>
<evidence type="ECO:0000313" key="2">
    <source>
        <dbReference type="Proteomes" id="UP000268014"/>
    </source>
</evidence>
<dbReference type="Proteomes" id="UP000268014">
    <property type="component" value="Unassembled WGS sequence"/>
</dbReference>
<protein>
    <submittedName>
        <fullName evidence="3">FBA_3 domain-containing protein</fullName>
    </submittedName>
</protein>
<proteinExistence type="predicted"/>
<gene>
    <name evidence="1" type="ORF">HPLM_LOCUS9940</name>
</gene>
<reference evidence="1 2" key="2">
    <citation type="submission" date="2018-11" db="EMBL/GenBank/DDBJ databases">
        <authorList>
            <consortium name="Pathogen Informatics"/>
        </authorList>
    </citation>
    <scope>NUCLEOTIDE SEQUENCE [LARGE SCALE GENOMIC DNA]</scope>
    <source>
        <strain evidence="1 2">MHpl1</strain>
    </source>
</reference>
<sequence>MGLPKEEAPHGWVFLTWLRGPRSLPILCATCDERSLHWAIQDDDKLLWGTRRLDFREEHKGLRMSSSPYNGVGGPVRCPLVLAASLLSNYNDHRGPALEYDPALPLEHCLRD</sequence>
<reference evidence="3" key="1">
    <citation type="submission" date="2017-02" db="UniProtKB">
        <authorList>
            <consortium name="WormBaseParasite"/>
        </authorList>
    </citation>
    <scope>IDENTIFICATION</scope>
</reference>
<dbReference type="EMBL" id="UZAF01017177">
    <property type="protein sequence ID" value="VDO38790.1"/>
    <property type="molecule type" value="Genomic_DNA"/>
</dbReference>
<name>A0A0N4WGK8_HAEPC</name>
<organism evidence="3">
    <name type="scientific">Haemonchus placei</name>
    <name type="common">Barber's pole worm</name>
    <dbReference type="NCBI Taxonomy" id="6290"/>
    <lineage>
        <taxon>Eukaryota</taxon>
        <taxon>Metazoa</taxon>
        <taxon>Ecdysozoa</taxon>
        <taxon>Nematoda</taxon>
        <taxon>Chromadorea</taxon>
        <taxon>Rhabditida</taxon>
        <taxon>Rhabditina</taxon>
        <taxon>Rhabditomorpha</taxon>
        <taxon>Strongyloidea</taxon>
        <taxon>Trichostrongylidae</taxon>
        <taxon>Haemonchus</taxon>
    </lineage>
</organism>
<evidence type="ECO:0000313" key="1">
    <source>
        <dbReference type="EMBL" id="VDO38790.1"/>
    </source>
</evidence>
<evidence type="ECO:0000313" key="3">
    <source>
        <dbReference type="WBParaSite" id="HPLM_0000994801-mRNA-1"/>
    </source>
</evidence>
<keyword evidence="2" id="KW-1185">Reference proteome</keyword>